<feature type="transmembrane region" description="Helical" evidence="1">
    <location>
        <begin position="215"/>
        <end position="235"/>
    </location>
</feature>
<gene>
    <name evidence="3" type="ORF">DK847_08745</name>
</gene>
<feature type="domain" description="EamA" evidence="2">
    <location>
        <begin position="156"/>
        <end position="290"/>
    </location>
</feature>
<keyword evidence="1" id="KW-1133">Transmembrane helix</keyword>
<dbReference type="AlphaFoldDB" id="A0A2W2BME5"/>
<organism evidence="3 4">
    <name type="scientific">Aestuariivirga litoralis</name>
    <dbReference type="NCBI Taxonomy" id="2650924"/>
    <lineage>
        <taxon>Bacteria</taxon>
        <taxon>Pseudomonadati</taxon>
        <taxon>Pseudomonadota</taxon>
        <taxon>Alphaproteobacteria</taxon>
        <taxon>Hyphomicrobiales</taxon>
        <taxon>Aestuariivirgaceae</taxon>
        <taxon>Aestuariivirga</taxon>
    </lineage>
</organism>
<feature type="transmembrane region" description="Helical" evidence="1">
    <location>
        <begin position="96"/>
        <end position="115"/>
    </location>
</feature>
<feature type="transmembrane region" description="Helical" evidence="1">
    <location>
        <begin position="68"/>
        <end position="90"/>
    </location>
</feature>
<dbReference type="Proteomes" id="UP000248795">
    <property type="component" value="Unassembled WGS sequence"/>
</dbReference>
<evidence type="ECO:0000313" key="4">
    <source>
        <dbReference type="Proteomes" id="UP000248795"/>
    </source>
</evidence>
<evidence type="ECO:0000259" key="2">
    <source>
        <dbReference type="Pfam" id="PF00892"/>
    </source>
</evidence>
<dbReference type="Pfam" id="PF00892">
    <property type="entry name" value="EamA"/>
    <property type="match status" value="2"/>
</dbReference>
<dbReference type="RefSeq" id="WP_111197820.1">
    <property type="nucleotide sequence ID" value="NZ_QKVK01000003.1"/>
</dbReference>
<keyword evidence="4" id="KW-1185">Reference proteome</keyword>
<dbReference type="SUPFAM" id="SSF103481">
    <property type="entry name" value="Multidrug resistance efflux transporter EmrE"/>
    <property type="match status" value="2"/>
</dbReference>
<feature type="domain" description="EamA" evidence="2">
    <location>
        <begin position="10"/>
        <end position="144"/>
    </location>
</feature>
<feature type="transmembrane region" description="Helical" evidence="1">
    <location>
        <begin position="127"/>
        <end position="145"/>
    </location>
</feature>
<dbReference type="GO" id="GO:0016020">
    <property type="term" value="C:membrane"/>
    <property type="evidence" value="ECO:0007669"/>
    <property type="project" value="InterPro"/>
</dbReference>
<evidence type="ECO:0000313" key="3">
    <source>
        <dbReference type="EMBL" id="PZF77399.1"/>
    </source>
</evidence>
<name>A0A2W2BME5_9HYPH</name>
<comment type="caution">
    <text evidence="3">The sequence shown here is derived from an EMBL/GenBank/DDBJ whole genome shotgun (WGS) entry which is preliminary data.</text>
</comment>
<feature type="transmembrane region" description="Helical" evidence="1">
    <location>
        <begin position="242"/>
        <end position="262"/>
    </location>
</feature>
<proteinExistence type="predicted"/>
<feature type="transmembrane region" description="Helical" evidence="1">
    <location>
        <begin position="44"/>
        <end position="61"/>
    </location>
</feature>
<feature type="transmembrane region" description="Helical" evidence="1">
    <location>
        <begin position="184"/>
        <end position="203"/>
    </location>
</feature>
<dbReference type="PANTHER" id="PTHR22911">
    <property type="entry name" value="ACYL-MALONYL CONDENSING ENZYME-RELATED"/>
    <property type="match status" value="1"/>
</dbReference>
<protein>
    <recommendedName>
        <fullName evidence="2">EamA domain-containing protein</fullName>
    </recommendedName>
</protein>
<dbReference type="PANTHER" id="PTHR22911:SF135">
    <property type="entry name" value="BLR4310 PROTEIN"/>
    <property type="match status" value="1"/>
</dbReference>
<reference evidence="4" key="1">
    <citation type="submission" date="2018-06" db="EMBL/GenBank/DDBJ databases">
        <title>Aestuariibacter litoralis strain KCTC 52945T.</title>
        <authorList>
            <person name="Li X."/>
            <person name="Salam N."/>
            <person name="Li J.-L."/>
            <person name="Chen Y.-M."/>
            <person name="Yang Z.-W."/>
            <person name="Zhang L.-Y."/>
            <person name="Han M.-X."/>
            <person name="Xiao M."/>
            <person name="Li W.-J."/>
        </authorList>
    </citation>
    <scope>NUCLEOTIDE SEQUENCE [LARGE SCALE GENOMIC DNA]</scope>
    <source>
        <strain evidence="4">KCTC 52945</strain>
    </source>
</reference>
<keyword evidence="1" id="KW-0472">Membrane</keyword>
<feature type="transmembrane region" description="Helical" evidence="1">
    <location>
        <begin position="274"/>
        <end position="292"/>
    </location>
</feature>
<sequence>MTGSAPGYGTGLLFVMLATVGWSLAGVFVRFLPGLDGWQINCWRGFWMSVFLLAYLVFVYGPATLEKFLAIPLPALIATAGFFTAGSTLYVTSLTLTGTATVSVIGALSPIFAGLLSPWITGERPSLASWAAALMALVGVGVIAWDGVSAGNLLSLIVCLGVPASFAAQTVALRRYRDFDMVPAICVGGFFTFAVAGVMGFIFGGHPGGGFEVSVQQMLLLALMGPLQLSIPLVFYAKGARYVPAVTLAMIVMLDVVLNPFWAWLGAGEVPSQSAYAGGTVIVVAVLLSIFGDRWLSTRRLQAA</sequence>
<dbReference type="InterPro" id="IPR037185">
    <property type="entry name" value="EmrE-like"/>
</dbReference>
<keyword evidence="1" id="KW-0812">Transmembrane</keyword>
<feature type="transmembrane region" description="Helical" evidence="1">
    <location>
        <begin position="151"/>
        <end position="172"/>
    </location>
</feature>
<feature type="transmembrane region" description="Helical" evidence="1">
    <location>
        <begin position="12"/>
        <end position="32"/>
    </location>
</feature>
<dbReference type="InterPro" id="IPR000620">
    <property type="entry name" value="EamA_dom"/>
</dbReference>
<evidence type="ECO:0000256" key="1">
    <source>
        <dbReference type="SAM" id="Phobius"/>
    </source>
</evidence>
<dbReference type="EMBL" id="QKVK01000003">
    <property type="protein sequence ID" value="PZF77399.1"/>
    <property type="molecule type" value="Genomic_DNA"/>
</dbReference>
<accession>A0A2W2BME5</accession>